<proteinExistence type="predicted"/>
<gene>
    <name evidence="1" type="ORF">A3D71_04395</name>
</gene>
<dbReference type="STRING" id="1798497.A3D71_04395"/>
<reference evidence="1 2" key="1">
    <citation type="journal article" date="2016" name="Nat. Commun.">
        <title>Thousands of microbial genomes shed light on interconnected biogeochemical processes in an aquifer system.</title>
        <authorList>
            <person name="Anantharaman K."/>
            <person name="Brown C.T."/>
            <person name="Hug L.A."/>
            <person name="Sharon I."/>
            <person name="Castelle C.J."/>
            <person name="Probst A.J."/>
            <person name="Thomas B.C."/>
            <person name="Singh A."/>
            <person name="Wilkins M.J."/>
            <person name="Karaoz U."/>
            <person name="Brodie E.L."/>
            <person name="Williams K.H."/>
            <person name="Hubbard S.S."/>
            <person name="Banfield J.F."/>
        </authorList>
    </citation>
    <scope>NUCLEOTIDE SEQUENCE [LARGE SCALE GENOMIC DNA]</scope>
</reference>
<evidence type="ECO:0000313" key="1">
    <source>
        <dbReference type="EMBL" id="OGG65259.1"/>
    </source>
</evidence>
<name>A0A1F6DUX9_9BACT</name>
<dbReference type="EMBL" id="MFLK01000054">
    <property type="protein sequence ID" value="OGG65259.1"/>
    <property type="molecule type" value="Genomic_DNA"/>
</dbReference>
<dbReference type="Gene3D" id="1.10.3210.10">
    <property type="entry name" value="Hypothetical protein af1432"/>
    <property type="match status" value="1"/>
</dbReference>
<evidence type="ECO:0000313" key="2">
    <source>
        <dbReference type="Proteomes" id="UP000177652"/>
    </source>
</evidence>
<comment type="caution">
    <text evidence="1">The sequence shown here is derived from an EMBL/GenBank/DDBJ whole genome shotgun (WGS) entry which is preliminary data.</text>
</comment>
<protein>
    <recommendedName>
        <fullName evidence="3">HD domain-containing protein</fullName>
    </recommendedName>
</protein>
<organism evidence="1 2">
    <name type="scientific">Candidatus Kaiserbacteria bacterium RIFCSPHIGHO2_02_FULL_55_20</name>
    <dbReference type="NCBI Taxonomy" id="1798497"/>
    <lineage>
        <taxon>Bacteria</taxon>
        <taxon>Candidatus Kaiseribacteriota</taxon>
    </lineage>
</organism>
<evidence type="ECO:0008006" key="3">
    <source>
        <dbReference type="Google" id="ProtNLM"/>
    </source>
</evidence>
<accession>A0A1F6DUX9</accession>
<dbReference type="Pfam" id="PF13328">
    <property type="entry name" value="HD_4"/>
    <property type="match status" value="1"/>
</dbReference>
<dbReference type="SUPFAM" id="SSF109604">
    <property type="entry name" value="HD-domain/PDEase-like"/>
    <property type="match status" value="1"/>
</dbReference>
<sequence length="239" mass="28280">MRRKLPASIPLAPKPIPSTRKIFEKMNLPVALRDRFAFLLYWAVRSAFLYFIESLGAFNKAEIRLIEKAYNVAEREFSGIFRESGERYFEHLRRCALILIIHRNVRDANMIAAMLLHDIIEMKRREWNVERLTAVFNSDVAMLVWWLSKRAISRSLPTKAHVNAEYWRRFGRAPKRVVVLKSVDRKDNLITIWAKSIVKVRQVLDDTEKHIIPAMRKYRIPFGDTLKIIKYVREELLET</sequence>
<dbReference type="AlphaFoldDB" id="A0A1F6DUX9"/>
<dbReference type="Proteomes" id="UP000177652">
    <property type="component" value="Unassembled WGS sequence"/>
</dbReference>